<gene>
    <name evidence="4" type="ORF">ACFO8Q_18940</name>
</gene>
<dbReference type="Proteomes" id="UP001596002">
    <property type="component" value="Unassembled WGS sequence"/>
</dbReference>
<dbReference type="GO" id="GO:0016874">
    <property type="term" value="F:ligase activity"/>
    <property type="evidence" value="ECO:0007669"/>
    <property type="project" value="UniProtKB-KW"/>
</dbReference>
<evidence type="ECO:0000313" key="4">
    <source>
        <dbReference type="EMBL" id="MFC4769410.1"/>
    </source>
</evidence>
<dbReference type="InterPro" id="IPR025110">
    <property type="entry name" value="AMP-bd_C"/>
</dbReference>
<dbReference type="Gene3D" id="3.40.50.980">
    <property type="match status" value="1"/>
</dbReference>
<feature type="domain" description="AMP-dependent synthetase/ligase" evidence="2">
    <location>
        <begin position="23"/>
        <end position="385"/>
    </location>
</feature>
<keyword evidence="5" id="KW-1185">Reference proteome</keyword>
<evidence type="ECO:0000256" key="1">
    <source>
        <dbReference type="ARBA" id="ARBA00022598"/>
    </source>
</evidence>
<dbReference type="PANTHER" id="PTHR43352:SF1">
    <property type="entry name" value="ANTHRANILATE--COA LIGASE"/>
    <property type="match status" value="1"/>
</dbReference>
<dbReference type="RefSeq" id="WP_380027895.1">
    <property type="nucleotide sequence ID" value="NZ_JBHSHC010000128.1"/>
</dbReference>
<dbReference type="Pfam" id="PF00501">
    <property type="entry name" value="AMP-binding"/>
    <property type="match status" value="1"/>
</dbReference>
<name>A0ABV9Q5S9_9BACL</name>
<dbReference type="EMBL" id="JBHSHC010000128">
    <property type="protein sequence ID" value="MFC4769410.1"/>
    <property type="molecule type" value="Genomic_DNA"/>
</dbReference>
<dbReference type="PANTHER" id="PTHR43352">
    <property type="entry name" value="ACETYL-COA SYNTHETASE"/>
    <property type="match status" value="1"/>
</dbReference>
<dbReference type="SUPFAM" id="SSF56801">
    <property type="entry name" value="Acetyl-CoA synthetase-like"/>
    <property type="match status" value="1"/>
</dbReference>
<accession>A0ABV9Q5S9</accession>
<feature type="domain" description="AMP-binding enzyme C-terminal" evidence="3">
    <location>
        <begin position="435"/>
        <end position="513"/>
    </location>
</feature>
<dbReference type="NCBIfam" id="TIGR02262">
    <property type="entry name" value="benz_CoA_lig"/>
    <property type="match status" value="1"/>
</dbReference>
<evidence type="ECO:0000259" key="2">
    <source>
        <dbReference type="Pfam" id="PF00501"/>
    </source>
</evidence>
<dbReference type="Gene3D" id="3.30.300.30">
    <property type="match status" value="1"/>
</dbReference>
<dbReference type="InterPro" id="IPR011957">
    <property type="entry name" value="Benz_CoA_lig"/>
</dbReference>
<dbReference type="Gene3D" id="3.40.50.12820">
    <property type="match status" value="1"/>
</dbReference>
<evidence type="ECO:0000259" key="3">
    <source>
        <dbReference type="Pfam" id="PF13193"/>
    </source>
</evidence>
<sequence>MNFRGIGVPYNAAKLFIDDNVDKGRGNKVAIYYKDRQIRYKELQEMVNKTGNGLKQLHVEMENRVLLLCHDSPEFIVSFYGALKIGAVPIPVNTMMHSDDYEYFLNNSRAKVLIAHIDLWNTISHLKDRFIYLQYVVLIDENGFASKDEGTLDYREWMSSDSVDLHAALTVSDDQAFWLFSSGSTGNPKGVIHLHHDMEFAVNSYAKKVLRMTEEDVTFSASKLFFAYGLGNGMYFPLGCGASTVLMPERPLPEKVFETIETYRPTIFFGVPTLYGTMIDFAERCGRNYDLSSLRICVSAGEALPGPILKKWRQLFDVDILDGIGSTEALHIFISNNIGDIKEGSSGKVVPGYEAKIVNEHGVAVSANEIGDLFIKGDSVAHGYWNLHEENKKKFYGEWFHTGDKYLMDESGYFWYCGRSDDMLKVGGIWVSPIEIENSLLKHHAVLEAAVVGVTIENNLVHPKAYIVVKQGITPSDGLKKELQEFVKQDLAAYKYPRMIEFVDELPKTATGKIQRFKLRKSLSSVPASV</sequence>
<keyword evidence="1 4" id="KW-0436">Ligase</keyword>
<protein>
    <submittedName>
        <fullName evidence="4">Benzoate-CoA ligase family protein</fullName>
    </submittedName>
</protein>
<comment type="caution">
    <text evidence="4">The sequence shown here is derived from an EMBL/GenBank/DDBJ whole genome shotgun (WGS) entry which is preliminary data.</text>
</comment>
<evidence type="ECO:0000313" key="5">
    <source>
        <dbReference type="Proteomes" id="UP001596002"/>
    </source>
</evidence>
<reference evidence="5" key="1">
    <citation type="journal article" date="2019" name="Int. J. Syst. Evol. Microbiol.">
        <title>The Global Catalogue of Microorganisms (GCM) 10K type strain sequencing project: providing services to taxonomists for standard genome sequencing and annotation.</title>
        <authorList>
            <consortium name="The Broad Institute Genomics Platform"/>
            <consortium name="The Broad Institute Genome Sequencing Center for Infectious Disease"/>
            <person name="Wu L."/>
            <person name="Ma J."/>
        </authorList>
    </citation>
    <scope>NUCLEOTIDE SEQUENCE [LARGE SCALE GENOMIC DNA]</scope>
    <source>
        <strain evidence="5">WYCCWR 12678</strain>
    </source>
</reference>
<dbReference type="Gene3D" id="2.30.38.10">
    <property type="entry name" value="Luciferase, Domain 3"/>
    <property type="match status" value="1"/>
</dbReference>
<dbReference type="InterPro" id="IPR045851">
    <property type="entry name" value="AMP-bd_C_sf"/>
</dbReference>
<dbReference type="Pfam" id="PF13193">
    <property type="entry name" value="AMP-binding_C"/>
    <property type="match status" value="1"/>
</dbReference>
<organism evidence="4 5">
    <name type="scientific">Effusibacillus consociatus</name>
    <dbReference type="NCBI Taxonomy" id="1117041"/>
    <lineage>
        <taxon>Bacteria</taxon>
        <taxon>Bacillati</taxon>
        <taxon>Bacillota</taxon>
        <taxon>Bacilli</taxon>
        <taxon>Bacillales</taxon>
        <taxon>Alicyclobacillaceae</taxon>
        <taxon>Effusibacillus</taxon>
    </lineage>
</organism>
<dbReference type="InterPro" id="IPR000873">
    <property type="entry name" value="AMP-dep_synth/lig_dom"/>
</dbReference>
<proteinExistence type="predicted"/>